<evidence type="ECO:0000256" key="3">
    <source>
        <dbReference type="ARBA" id="ARBA00022989"/>
    </source>
</evidence>
<evidence type="ECO:0000313" key="6">
    <source>
        <dbReference type="Proteomes" id="UP000287247"/>
    </source>
</evidence>
<organism evidence="5 6">
    <name type="scientific">Aphanothece sacrum FPU1</name>
    <dbReference type="NCBI Taxonomy" id="1920663"/>
    <lineage>
        <taxon>Bacteria</taxon>
        <taxon>Bacillati</taxon>
        <taxon>Cyanobacteriota</taxon>
        <taxon>Cyanophyceae</taxon>
        <taxon>Oscillatoriophycideae</taxon>
        <taxon>Chroococcales</taxon>
        <taxon>Aphanothecaceae</taxon>
        <taxon>Aphanothece</taxon>
    </lineage>
</organism>
<keyword evidence="5" id="KW-0969">Cilium</keyword>
<dbReference type="PANTHER" id="PTHR30168:SF0">
    <property type="entry name" value="INNER MEMBRANE PROTEIN"/>
    <property type="match status" value="1"/>
</dbReference>
<dbReference type="InterPro" id="IPR007343">
    <property type="entry name" value="Uncharacterised_pept_Zn_put"/>
</dbReference>
<evidence type="ECO:0000256" key="2">
    <source>
        <dbReference type="ARBA" id="ARBA00022692"/>
    </source>
</evidence>
<protein>
    <submittedName>
        <fullName evidence="5">Flagellar biosynthesis anti-sigma factor FlgM</fullName>
    </submittedName>
</protein>
<accession>A0A401ICL9</accession>
<dbReference type="AlphaFoldDB" id="A0A401ICL9"/>
<dbReference type="Proteomes" id="UP000287247">
    <property type="component" value="Unassembled WGS sequence"/>
</dbReference>
<keyword evidence="2" id="KW-0812">Transmembrane</keyword>
<keyword evidence="5" id="KW-0966">Cell projection</keyword>
<dbReference type="PANTHER" id="PTHR30168">
    <property type="entry name" value="PUTATIVE MEMBRANE PROTEIN YPFJ"/>
    <property type="match status" value="1"/>
</dbReference>
<keyword evidence="3" id="KW-1133">Transmembrane helix</keyword>
<dbReference type="EMBL" id="BDQK01000001">
    <property type="protein sequence ID" value="GBF78929.1"/>
    <property type="molecule type" value="Genomic_DNA"/>
</dbReference>
<reference evidence="6" key="1">
    <citation type="submission" date="2017-05" db="EMBL/GenBank/DDBJ databases">
        <title>Physiological properties and genetic analysis related to exopolysaccharide production of fresh-water unicellular cyanobacterium Aphanothece sacrum, Suizenji Nori, that has been cultured as a food source in Japan.</title>
        <authorList>
            <person name="Kanesaki Y."/>
            <person name="Yoshikawa S."/>
            <person name="Ohki K."/>
        </authorList>
    </citation>
    <scope>NUCLEOTIDE SEQUENCE [LARGE SCALE GENOMIC DNA]</scope>
    <source>
        <strain evidence="6">FPU1</strain>
    </source>
</reference>
<keyword evidence="5" id="KW-0282">Flagellum</keyword>
<comment type="caution">
    <text evidence="5">The sequence shown here is derived from an EMBL/GenBank/DDBJ whole genome shotgun (WGS) entry which is preliminary data.</text>
</comment>
<proteinExistence type="predicted"/>
<evidence type="ECO:0000256" key="1">
    <source>
        <dbReference type="ARBA" id="ARBA00004167"/>
    </source>
</evidence>
<dbReference type="Pfam" id="PF04228">
    <property type="entry name" value="Zn_peptidase"/>
    <property type="match status" value="1"/>
</dbReference>
<dbReference type="GO" id="GO:0016020">
    <property type="term" value="C:membrane"/>
    <property type="evidence" value="ECO:0007669"/>
    <property type="project" value="UniProtKB-SubCell"/>
</dbReference>
<comment type="subcellular location">
    <subcellularLocation>
        <location evidence="1">Membrane</location>
        <topology evidence="1">Single-pass membrane protein</topology>
    </subcellularLocation>
</comment>
<evidence type="ECO:0000256" key="4">
    <source>
        <dbReference type="ARBA" id="ARBA00023136"/>
    </source>
</evidence>
<keyword evidence="6" id="KW-1185">Reference proteome</keyword>
<name>A0A401ICL9_APHSA</name>
<gene>
    <name evidence="5" type="ORF">AsFPU1_0320</name>
</gene>
<sequence length="167" mass="18312">MSQGLDAFWGGFLQRLGVKYTYPVVHTHKGAEMTPCGLAMIAHYCSQTNTIHLNMTQMNKLASRIGDSAAYFSLAHEYGHSVQRHLGMLDKNLPVVVLELQADCLAGVFFSATKQLGLLEPGDIEEGVIMATMTGDNHYEDPSHHGTSKQRAKAFLSGLRNPTACFQ</sequence>
<keyword evidence="4" id="KW-0472">Membrane</keyword>
<evidence type="ECO:0000313" key="5">
    <source>
        <dbReference type="EMBL" id="GBF78929.1"/>
    </source>
</evidence>